<evidence type="ECO:0000256" key="1">
    <source>
        <dbReference type="SAM" id="MobiDB-lite"/>
    </source>
</evidence>
<comment type="caution">
    <text evidence="2">The sequence shown here is derived from an EMBL/GenBank/DDBJ whole genome shotgun (WGS) entry which is preliminary data.</text>
</comment>
<keyword evidence="3" id="KW-1185">Reference proteome</keyword>
<sequence>MVRKRSLSSVLDDNPITTNPRISVRTIVQPRRARKVRCYCSNCKGILVDPRTKTQHELQELVDELSEEVSADTSSPHIDEISEVLENTGIQENYSSEVLENPRIQENVIGEPSQLTALNEQRVDEVQLLPRKRELRYTSARISIINLGQNTTEGDQNDGNSDDDESNGDNESENNNSEFFEDYSCPSFEPFPLGL</sequence>
<dbReference type="VEuPathDB" id="FungiDB:RhiirA1_457190"/>
<feature type="region of interest" description="Disordered" evidence="1">
    <location>
        <begin position="148"/>
        <end position="195"/>
    </location>
</feature>
<feature type="compositionally biased region" description="Acidic residues" evidence="1">
    <location>
        <begin position="160"/>
        <end position="172"/>
    </location>
</feature>
<accession>A0A2I1GPX7</accession>
<reference evidence="2 3" key="1">
    <citation type="submission" date="2015-10" db="EMBL/GenBank/DDBJ databases">
        <title>Genome analyses suggest a sexual origin of heterokaryosis in a supposedly ancient asexual fungus.</title>
        <authorList>
            <person name="Ropars J."/>
            <person name="Sedzielewska K."/>
            <person name="Noel J."/>
            <person name="Charron P."/>
            <person name="Farinelli L."/>
            <person name="Marton T."/>
            <person name="Kruger M."/>
            <person name="Pelin A."/>
            <person name="Brachmann A."/>
            <person name="Corradi N."/>
        </authorList>
    </citation>
    <scope>NUCLEOTIDE SEQUENCE [LARGE SCALE GENOMIC DNA]</scope>
    <source>
        <strain evidence="2 3">A4</strain>
    </source>
</reference>
<organism evidence="2 3">
    <name type="scientific">Rhizophagus irregularis</name>
    <dbReference type="NCBI Taxonomy" id="588596"/>
    <lineage>
        <taxon>Eukaryota</taxon>
        <taxon>Fungi</taxon>
        <taxon>Fungi incertae sedis</taxon>
        <taxon>Mucoromycota</taxon>
        <taxon>Glomeromycotina</taxon>
        <taxon>Glomeromycetes</taxon>
        <taxon>Glomerales</taxon>
        <taxon>Glomeraceae</taxon>
        <taxon>Rhizophagus</taxon>
    </lineage>
</organism>
<dbReference type="VEuPathDB" id="FungiDB:RhiirFUN_001389"/>
<evidence type="ECO:0000313" key="2">
    <source>
        <dbReference type="EMBL" id="PKY48665.1"/>
    </source>
</evidence>
<dbReference type="AlphaFoldDB" id="A0A2I1GPX7"/>
<evidence type="ECO:0000313" key="3">
    <source>
        <dbReference type="Proteomes" id="UP000234323"/>
    </source>
</evidence>
<dbReference type="EMBL" id="LLXI01000659">
    <property type="protein sequence ID" value="PKY48665.1"/>
    <property type="molecule type" value="Genomic_DNA"/>
</dbReference>
<dbReference type="Proteomes" id="UP000234323">
    <property type="component" value="Unassembled WGS sequence"/>
</dbReference>
<name>A0A2I1GPX7_9GLOM</name>
<protein>
    <submittedName>
        <fullName evidence="2">Uncharacterized protein</fullName>
    </submittedName>
</protein>
<proteinExistence type="predicted"/>
<gene>
    <name evidence="2" type="ORF">RhiirA4_464325</name>
</gene>